<evidence type="ECO:0000256" key="1">
    <source>
        <dbReference type="SAM" id="Phobius"/>
    </source>
</evidence>
<organism evidence="2 3">
    <name type="scientific">Streptomyces camelliae</name>
    <dbReference type="NCBI Taxonomy" id="3004093"/>
    <lineage>
        <taxon>Bacteria</taxon>
        <taxon>Bacillati</taxon>
        <taxon>Actinomycetota</taxon>
        <taxon>Actinomycetes</taxon>
        <taxon>Kitasatosporales</taxon>
        <taxon>Streptomycetaceae</taxon>
        <taxon>Streptomyces</taxon>
    </lineage>
</organism>
<sequence>MHLDPGKLWPVAGVLAGLQVTGFSLRINREIAVSGMGDITWLPLADALNLVSLAVTLAGVFIPPILGIGSAAFATKAFGLSVLLLASYPFALAGHYEMYNPRSVRKMAYCPRQEKIVLSIAAMAVIVYVVLVSIR</sequence>
<evidence type="ECO:0000313" key="3">
    <source>
        <dbReference type="Proteomes" id="UP001212326"/>
    </source>
</evidence>
<feature type="transmembrane region" description="Helical" evidence="1">
    <location>
        <begin position="47"/>
        <end position="66"/>
    </location>
</feature>
<name>A0ABY7PIX9_9ACTN</name>
<keyword evidence="3" id="KW-1185">Reference proteome</keyword>
<dbReference type="Proteomes" id="UP001212326">
    <property type="component" value="Plasmid punmamed1"/>
</dbReference>
<evidence type="ECO:0000313" key="2">
    <source>
        <dbReference type="EMBL" id="WBO69762.1"/>
    </source>
</evidence>
<evidence type="ECO:0008006" key="4">
    <source>
        <dbReference type="Google" id="ProtNLM"/>
    </source>
</evidence>
<keyword evidence="2" id="KW-0614">Plasmid</keyword>
<geneLocation type="plasmid" evidence="2 3">
    <name>punmamed1</name>
</geneLocation>
<protein>
    <recommendedName>
        <fullName evidence="4">DoxX family protein</fullName>
    </recommendedName>
</protein>
<accession>A0ABY7PIX9</accession>
<keyword evidence="1" id="KW-1133">Transmembrane helix</keyword>
<proteinExistence type="predicted"/>
<feature type="transmembrane region" description="Helical" evidence="1">
    <location>
        <begin position="78"/>
        <end position="96"/>
    </location>
</feature>
<reference evidence="2 3" key="1">
    <citation type="submission" date="2022-12" db="EMBL/GenBank/DDBJ databases">
        <title>HUAS 2-6.</title>
        <authorList>
            <person name="Mo P."/>
        </authorList>
    </citation>
    <scope>NUCLEOTIDE SEQUENCE [LARGE SCALE GENOMIC DNA]</scope>
    <source>
        <strain evidence="2 3">HUAS 2-6</strain>
        <plasmid evidence="2 3">punmamed1</plasmid>
    </source>
</reference>
<dbReference type="RefSeq" id="WP_270086929.1">
    <property type="nucleotide sequence ID" value="NZ_CP115301.1"/>
</dbReference>
<dbReference type="EMBL" id="CP115301">
    <property type="protein sequence ID" value="WBO69762.1"/>
    <property type="molecule type" value="Genomic_DNA"/>
</dbReference>
<feature type="transmembrane region" description="Helical" evidence="1">
    <location>
        <begin position="116"/>
        <end position="134"/>
    </location>
</feature>
<keyword evidence="1" id="KW-0812">Transmembrane</keyword>
<gene>
    <name evidence="2" type="ORF">O1G22_44340</name>
</gene>
<keyword evidence="1" id="KW-0472">Membrane</keyword>